<evidence type="ECO:0000256" key="5">
    <source>
        <dbReference type="ARBA" id="ARBA00023239"/>
    </source>
</evidence>
<comment type="caution">
    <text evidence="7">The sequence shown here is derived from an EMBL/GenBank/DDBJ whole genome shotgun (WGS) entry which is preliminary data.</text>
</comment>
<dbReference type="Gene3D" id="1.10.600.10">
    <property type="entry name" value="Farnesyl Diphosphate Synthase"/>
    <property type="match status" value="1"/>
</dbReference>
<reference evidence="7 8" key="1">
    <citation type="submission" date="2024-01" db="EMBL/GenBank/DDBJ databases">
        <title>A draft genome for a cacao thread blight-causing isolate of Paramarasmius palmivorus.</title>
        <authorList>
            <person name="Baruah I.K."/>
            <person name="Bukari Y."/>
            <person name="Amoako-Attah I."/>
            <person name="Meinhardt L.W."/>
            <person name="Bailey B.A."/>
            <person name="Cohen S.P."/>
        </authorList>
    </citation>
    <scope>NUCLEOTIDE SEQUENCE [LARGE SCALE GENOMIC DNA]</scope>
    <source>
        <strain evidence="7 8">GH-12</strain>
    </source>
</reference>
<gene>
    <name evidence="7" type="primary">COP3_3</name>
    <name evidence="7" type="ORF">VNI00_019383</name>
</gene>
<comment type="similarity">
    <text evidence="2 6">Belongs to the terpene synthase family.</text>
</comment>
<dbReference type="InterPro" id="IPR034686">
    <property type="entry name" value="Terpene_cyclase-like_2"/>
</dbReference>
<evidence type="ECO:0000256" key="6">
    <source>
        <dbReference type="RuleBase" id="RU366034"/>
    </source>
</evidence>
<dbReference type="AlphaFoldDB" id="A0AAW0ALN8"/>
<evidence type="ECO:0000256" key="3">
    <source>
        <dbReference type="ARBA" id="ARBA00022723"/>
    </source>
</evidence>
<dbReference type="SFLD" id="SFLDG01020">
    <property type="entry name" value="Terpene_Cyclase_Like_2"/>
    <property type="match status" value="1"/>
</dbReference>
<evidence type="ECO:0000256" key="4">
    <source>
        <dbReference type="ARBA" id="ARBA00022842"/>
    </source>
</evidence>
<protein>
    <recommendedName>
        <fullName evidence="6">Terpene synthase</fullName>
        <ecNumber evidence="6">4.2.3.-</ecNumber>
    </recommendedName>
</protein>
<dbReference type="EMBL" id="JAYKXP010000368">
    <property type="protein sequence ID" value="KAK7014132.1"/>
    <property type="molecule type" value="Genomic_DNA"/>
</dbReference>
<keyword evidence="4 6" id="KW-0460">Magnesium</keyword>
<dbReference type="InterPro" id="IPR008949">
    <property type="entry name" value="Isoprenoid_synthase_dom_sf"/>
</dbReference>
<dbReference type="GO" id="GO:0008299">
    <property type="term" value="P:isoprenoid biosynthetic process"/>
    <property type="evidence" value="ECO:0007669"/>
    <property type="project" value="UniProtKB-ARBA"/>
</dbReference>
<dbReference type="EC" id="4.2.3.-" evidence="6"/>
<organism evidence="7 8">
    <name type="scientific">Paramarasmius palmivorus</name>
    <dbReference type="NCBI Taxonomy" id="297713"/>
    <lineage>
        <taxon>Eukaryota</taxon>
        <taxon>Fungi</taxon>
        <taxon>Dikarya</taxon>
        <taxon>Basidiomycota</taxon>
        <taxon>Agaricomycotina</taxon>
        <taxon>Agaricomycetes</taxon>
        <taxon>Agaricomycetidae</taxon>
        <taxon>Agaricales</taxon>
        <taxon>Marasmiineae</taxon>
        <taxon>Marasmiaceae</taxon>
        <taxon>Paramarasmius</taxon>
    </lineage>
</organism>
<evidence type="ECO:0000313" key="8">
    <source>
        <dbReference type="Proteomes" id="UP001383192"/>
    </source>
</evidence>
<dbReference type="SUPFAM" id="SSF48576">
    <property type="entry name" value="Terpenoid synthases"/>
    <property type="match status" value="1"/>
</dbReference>
<evidence type="ECO:0000256" key="2">
    <source>
        <dbReference type="ARBA" id="ARBA00006333"/>
    </source>
</evidence>
<dbReference type="SFLD" id="SFLDS00005">
    <property type="entry name" value="Isoprenoid_Synthase_Type_I"/>
    <property type="match status" value="1"/>
</dbReference>
<dbReference type="Pfam" id="PF19086">
    <property type="entry name" value="Terpene_syn_C_2"/>
    <property type="match status" value="1"/>
</dbReference>
<name>A0AAW0ALN8_9AGAR</name>
<accession>A0AAW0ALN8</accession>
<dbReference type="Proteomes" id="UP001383192">
    <property type="component" value="Unassembled WGS sequence"/>
</dbReference>
<proteinExistence type="inferred from homology"/>
<evidence type="ECO:0000313" key="7">
    <source>
        <dbReference type="EMBL" id="KAK7014132.1"/>
    </source>
</evidence>
<dbReference type="PANTHER" id="PTHR35201">
    <property type="entry name" value="TERPENE SYNTHASE"/>
    <property type="match status" value="1"/>
</dbReference>
<evidence type="ECO:0000256" key="1">
    <source>
        <dbReference type="ARBA" id="ARBA00001946"/>
    </source>
</evidence>
<dbReference type="GO" id="GO:0010333">
    <property type="term" value="F:terpene synthase activity"/>
    <property type="evidence" value="ECO:0007669"/>
    <property type="project" value="InterPro"/>
</dbReference>
<sequence length="351" mass="40507">MAVETSSAPDHYTLPDLVGHCKFPLLVHPESDRVTFETIDWVDTNCLQLTDKQRHLLHTVEAGELAAYCYNTTNYDRLRICSDFCMYLFILDDLSDGLLNEDTETLADSVMNSLEFTEFYRPTKGQPAVELNSAKLSRDFWARCIKDAKPGVQARFKEAMQFLFEAFNIQAKARDSHVVPDLESYIELRRDTSGCKTCWVLIEYALDIELPEHVVNHPTIRLLEQYANDLVAWSNDIFSYNVEQSRGDTHNMVVILMKYHGKTLQGAVDHIGQMCHDTIDNFAKLKNELPSWGEEVDEMARLYVQGLQDWIVGTLHWTFDSTRYFGDTGREVKETRYIKLLPLREGVTRWA</sequence>
<dbReference type="GO" id="GO:0046872">
    <property type="term" value="F:metal ion binding"/>
    <property type="evidence" value="ECO:0007669"/>
    <property type="project" value="UniProtKB-KW"/>
</dbReference>
<keyword evidence="8" id="KW-1185">Reference proteome</keyword>
<comment type="cofactor">
    <cofactor evidence="1 6">
        <name>Mg(2+)</name>
        <dbReference type="ChEBI" id="CHEBI:18420"/>
    </cofactor>
</comment>
<keyword evidence="5 6" id="KW-0456">Lyase</keyword>
<dbReference type="PANTHER" id="PTHR35201:SF4">
    <property type="entry name" value="BETA-PINACENE SYNTHASE-RELATED"/>
    <property type="match status" value="1"/>
</dbReference>
<keyword evidence="3 6" id="KW-0479">Metal-binding</keyword>